<dbReference type="PANTHER" id="PTHR30269:SF0">
    <property type="entry name" value="MEMBRANE TRANSPORTER PROTEIN YFCA-RELATED"/>
    <property type="match status" value="1"/>
</dbReference>
<comment type="subcellular location">
    <subcellularLocation>
        <location evidence="1 8">Cell membrane</location>
        <topology evidence="1 8">Multi-pass membrane protein</topology>
    </subcellularLocation>
</comment>
<keyword evidence="7 8" id="KW-0472">Membrane</keyword>
<evidence type="ECO:0000313" key="9">
    <source>
        <dbReference type="EMBL" id="SHK64205.1"/>
    </source>
</evidence>
<dbReference type="PANTHER" id="PTHR30269">
    <property type="entry name" value="TRANSMEMBRANE PROTEIN YFCA"/>
    <property type="match status" value="1"/>
</dbReference>
<dbReference type="RefSeq" id="WP_073277309.1">
    <property type="nucleotide sequence ID" value="NZ_FRAC01000014.1"/>
</dbReference>
<feature type="transmembrane region" description="Helical" evidence="8">
    <location>
        <begin position="101"/>
        <end position="118"/>
    </location>
</feature>
<dbReference type="OrthoDB" id="554695at2"/>
<keyword evidence="3" id="KW-0813">Transport</keyword>
<comment type="similarity">
    <text evidence="2 8">Belongs to the 4-toluene sulfonate uptake permease (TSUP) (TC 2.A.102) family.</text>
</comment>
<dbReference type="Pfam" id="PF01925">
    <property type="entry name" value="TauE"/>
    <property type="match status" value="1"/>
</dbReference>
<keyword evidence="4 8" id="KW-1003">Cell membrane</keyword>
<sequence length="251" mass="26758">MEINITTFLLVCPMVFLAGIIDSIAGGGGLISLPAYMIAGVPPHYALGTNKLSSCIGTAASTARYIKNKTVNYRIGTVSVILALGGSFLGANLALLVKEEIIKNLLLFVLPFTAFFVLRSRKTEEGRTPLSDRATFIIACTASFFIAIYDGFYGPGTGTFLLLCYTALARMDIKTASGNTKLVNLSSNIAALITFLLHGKLILLLGLTAAVFSIAGHYIGSGLVLKKGYTIVKPIMILVLALLFVTLLLER</sequence>
<evidence type="ECO:0000256" key="6">
    <source>
        <dbReference type="ARBA" id="ARBA00022989"/>
    </source>
</evidence>
<evidence type="ECO:0000256" key="5">
    <source>
        <dbReference type="ARBA" id="ARBA00022692"/>
    </source>
</evidence>
<feature type="transmembrane region" description="Helical" evidence="8">
    <location>
        <begin position="231"/>
        <end position="249"/>
    </location>
</feature>
<accession>A0A1M6U4J0</accession>
<name>A0A1M6U4J0_9FIRM</name>
<feature type="transmembrane region" description="Helical" evidence="8">
    <location>
        <begin position="6"/>
        <end position="31"/>
    </location>
</feature>
<feature type="transmembrane region" description="Helical" evidence="8">
    <location>
        <begin position="189"/>
        <end position="219"/>
    </location>
</feature>
<dbReference type="InterPro" id="IPR052017">
    <property type="entry name" value="TSUP"/>
</dbReference>
<dbReference type="AlphaFoldDB" id="A0A1M6U4J0"/>
<dbReference type="Proteomes" id="UP000184386">
    <property type="component" value="Unassembled WGS sequence"/>
</dbReference>
<evidence type="ECO:0000256" key="3">
    <source>
        <dbReference type="ARBA" id="ARBA00022448"/>
    </source>
</evidence>
<organism evidence="9 10">
    <name type="scientific">Anaerocolumna jejuensis DSM 15929</name>
    <dbReference type="NCBI Taxonomy" id="1121322"/>
    <lineage>
        <taxon>Bacteria</taxon>
        <taxon>Bacillati</taxon>
        <taxon>Bacillota</taxon>
        <taxon>Clostridia</taxon>
        <taxon>Lachnospirales</taxon>
        <taxon>Lachnospiraceae</taxon>
        <taxon>Anaerocolumna</taxon>
    </lineage>
</organism>
<proteinExistence type="inferred from homology"/>
<feature type="transmembrane region" description="Helical" evidence="8">
    <location>
        <begin position="73"/>
        <end position="95"/>
    </location>
</feature>
<keyword evidence="5 8" id="KW-0812">Transmembrane</keyword>
<evidence type="ECO:0000256" key="8">
    <source>
        <dbReference type="RuleBase" id="RU363041"/>
    </source>
</evidence>
<protein>
    <recommendedName>
        <fullName evidence="8">Probable membrane transporter protein</fullName>
    </recommendedName>
</protein>
<evidence type="ECO:0000256" key="7">
    <source>
        <dbReference type="ARBA" id="ARBA00023136"/>
    </source>
</evidence>
<dbReference type="EMBL" id="FRAC01000014">
    <property type="protein sequence ID" value="SHK64205.1"/>
    <property type="molecule type" value="Genomic_DNA"/>
</dbReference>
<evidence type="ECO:0000256" key="2">
    <source>
        <dbReference type="ARBA" id="ARBA00009142"/>
    </source>
</evidence>
<keyword evidence="10" id="KW-1185">Reference proteome</keyword>
<evidence type="ECO:0000313" key="10">
    <source>
        <dbReference type="Proteomes" id="UP000184386"/>
    </source>
</evidence>
<reference evidence="9 10" key="1">
    <citation type="submission" date="2016-11" db="EMBL/GenBank/DDBJ databases">
        <authorList>
            <person name="Jaros S."/>
            <person name="Januszkiewicz K."/>
            <person name="Wedrychowicz H."/>
        </authorList>
    </citation>
    <scope>NUCLEOTIDE SEQUENCE [LARGE SCALE GENOMIC DNA]</scope>
    <source>
        <strain evidence="9 10">DSM 15929</strain>
    </source>
</reference>
<dbReference type="STRING" id="1121322.SAMN02745136_02992"/>
<gene>
    <name evidence="9" type="ORF">SAMN02745136_02992</name>
</gene>
<keyword evidence="6 8" id="KW-1133">Transmembrane helix</keyword>
<dbReference type="GO" id="GO:0005886">
    <property type="term" value="C:plasma membrane"/>
    <property type="evidence" value="ECO:0007669"/>
    <property type="project" value="UniProtKB-SubCell"/>
</dbReference>
<evidence type="ECO:0000256" key="1">
    <source>
        <dbReference type="ARBA" id="ARBA00004651"/>
    </source>
</evidence>
<evidence type="ECO:0000256" key="4">
    <source>
        <dbReference type="ARBA" id="ARBA00022475"/>
    </source>
</evidence>
<feature type="transmembrane region" description="Helical" evidence="8">
    <location>
        <begin position="130"/>
        <end position="146"/>
    </location>
</feature>
<dbReference type="InterPro" id="IPR002781">
    <property type="entry name" value="TM_pro_TauE-like"/>
</dbReference>